<evidence type="ECO:0000313" key="3">
    <source>
        <dbReference type="Proteomes" id="UP000283523"/>
    </source>
</evidence>
<name>A0A418LX15_9BACT</name>
<comment type="caution">
    <text evidence="2">The sequence shown here is derived from an EMBL/GenBank/DDBJ whole genome shotgun (WGS) entry which is preliminary data.</text>
</comment>
<protein>
    <submittedName>
        <fullName evidence="2">DUF4386 domain-containing protein</fullName>
    </submittedName>
</protein>
<dbReference type="AlphaFoldDB" id="A0A418LX15"/>
<feature type="transmembrane region" description="Helical" evidence="1">
    <location>
        <begin position="102"/>
        <end position="126"/>
    </location>
</feature>
<feature type="transmembrane region" description="Helical" evidence="1">
    <location>
        <begin position="166"/>
        <end position="184"/>
    </location>
</feature>
<keyword evidence="1" id="KW-0812">Transmembrane</keyword>
<feature type="transmembrane region" description="Helical" evidence="1">
    <location>
        <begin position="191"/>
        <end position="208"/>
    </location>
</feature>
<gene>
    <name evidence="2" type="ORF">DYU11_30385</name>
</gene>
<dbReference type="Proteomes" id="UP000283523">
    <property type="component" value="Unassembled WGS sequence"/>
</dbReference>
<organism evidence="2 3">
    <name type="scientific">Fibrisoma montanum</name>
    <dbReference type="NCBI Taxonomy" id="2305895"/>
    <lineage>
        <taxon>Bacteria</taxon>
        <taxon>Pseudomonadati</taxon>
        <taxon>Bacteroidota</taxon>
        <taxon>Cytophagia</taxon>
        <taxon>Cytophagales</taxon>
        <taxon>Spirosomataceae</taxon>
        <taxon>Fibrisoma</taxon>
    </lineage>
</organism>
<evidence type="ECO:0000313" key="2">
    <source>
        <dbReference type="EMBL" id="RIV17790.1"/>
    </source>
</evidence>
<proteinExistence type="predicted"/>
<keyword evidence="3" id="KW-1185">Reference proteome</keyword>
<dbReference type="InterPro" id="IPR025495">
    <property type="entry name" value="DUF4386"/>
</dbReference>
<accession>A0A418LX15</accession>
<sequence>MQAVLNSSEQIVRYDRSHTKEWLFGLLIVEIITVLTPVGVLSSSFRFPDILREPAAAALPLFSANQSIIVPAYYVFMLSGLLYLPISVLIRKQFTGTATRSLLDLLVGLGIATALFQAIGFCRWLFAVPYLAKTYEQAAGNAPLRASVALLYDTLNRYAGMTIGEHLGFVAMGSWTICLALVLSKTGAPQWLRGGGILIGALIILSVAEHFGTAWSGFFGLVNFIANALWTVWLLVLAVRIIR</sequence>
<reference evidence="2 3" key="1">
    <citation type="submission" date="2018-08" db="EMBL/GenBank/DDBJ databases">
        <title>Fibrisoma montanum sp. nov., isolated from Danxia mountain soil.</title>
        <authorList>
            <person name="Huang Y."/>
        </authorList>
    </citation>
    <scope>NUCLEOTIDE SEQUENCE [LARGE SCALE GENOMIC DNA]</scope>
    <source>
        <strain evidence="2 3">HYT19</strain>
    </source>
</reference>
<dbReference type="OrthoDB" id="1163320at2"/>
<dbReference type="Pfam" id="PF14329">
    <property type="entry name" value="DUF4386"/>
    <property type="match status" value="1"/>
</dbReference>
<dbReference type="RefSeq" id="WP_119671522.1">
    <property type="nucleotide sequence ID" value="NZ_QXED01000015.1"/>
</dbReference>
<keyword evidence="1" id="KW-0472">Membrane</keyword>
<dbReference type="EMBL" id="QXED01000015">
    <property type="protein sequence ID" value="RIV17790.1"/>
    <property type="molecule type" value="Genomic_DNA"/>
</dbReference>
<feature type="transmembrane region" description="Helical" evidence="1">
    <location>
        <begin position="21"/>
        <end position="41"/>
    </location>
</feature>
<feature type="transmembrane region" description="Helical" evidence="1">
    <location>
        <begin position="214"/>
        <end position="239"/>
    </location>
</feature>
<evidence type="ECO:0000256" key="1">
    <source>
        <dbReference type="SAM" id="Phobius"/>
    </source>
</evidence>
<keyword evidence="1" id="KW-1133">Transmembrane helix</keyword>
<feature type="transmembrane region" description="Helical" evidence="1">
    <location>
        <begin position="68"/>
        <end position="90"/>
    </location>
</feature>